<comment type="caution">
    <text evidence="2">The sequence shown here is derived from an EMBL/GenBank/DDBJ whole genome shotgun (WGS) entry which is preliminary data.</text>
</comment>
<proteinExistence type="predicted"/>
<dbReference type="Proteomes" id="UP001279734">
    <property type="component" value="Unassembled WGS sequence"/>
</dbReference>
<dbReference type="EMBL" id="BSYO01000013">
    <property type="protein sequence ID" value="GMH13936.1"/>
    <property type="molecule type" value="Genomic_DNA"/>
</dbReference>
<evidence type="ECO:0000256" key="1">
    <source>
        <dbReference type="SAM" id="MobiDB-lite"/>
    </source>
</evidence>
<keyword evidence="3" id="KW-1185">Reference proteome</keyword>
<evidence type="ECO:0000313" key="3">
    <source>
        <dbReference type="Proteomes" id="UP001279734"/>
    </source>
</evidence>
<organism evidence="2 3">
    <name type="scientific">Nepenthes gracilis</name>
    <name type="common">Slender pitcher plant</name>
    <dbReference type="NCBI Taxonomy" id="150966"/>
    <lineage>
        <taxon>Eukaryota</taxon>
        <taxon>Viridiplantae</taxon>
        <taxon>Streptophyta</taxon>
        <taxon>Embryophyta</taxon>
        <taxon>Tracheophyta</taxon>
        <taxon>Spermatophyta</taxon>
        <taxon>Magnoliopsida</taxon>
        <taxon>eudicotyledons</taxon>
        <taxon>Gunneridae</taxon>
        <taxon>Pentapetalae</taxon>
        <taxon>Caryophyllales</taxon>
        <taxon>Nepenthaceae</taxon>
        <taxon>Nepenthes</taxon>
    </lineage>
</organism>
<reference evidence="2" key="1">
    <citation type="submission" date="2023-05" db="EMBL/GenBank/DDBJ databases">
        <title>Nepenthes gracilis genome sequencing.</title>
        <authorList>
            <person name="Fukushima K."/>
        </authorList>
    </citation>
    <scope>NUCLEOTIDE SEQUENCE</scope>
    <source>
        <strain evidence="2">SING2019-196</strain>
    </source>
</reference>
<protein>
    <submittedName>
        <fullName evidence="2">Uncharacterized protein</fullName>
    </submittedName>
</protein>
<gene>
    <name evidence="2" type="ORF">Nepgr_015777</name>
</gene>
<sequence length="97" mass="10932">MWNKIQKRGGYQPINIEKDKPNPNLGESHKKKPSSNSKSYKTAIILSEFRFFPGRSLLQNLAFAELPTAVVRPFASTGESTGSCVVVVLALSFCWWW</sequence>
<accession>A0AAD3XRL6</accession>
<name>A0AAD3XRL6_NEPGR</name>
<evidence type="ECO:0000313" key="2">
    <source>
        <dbReference type="EMBL" id="GMH13936.1"/>
    </source>
</evidence>
<dbReference type="AlphaFoldDB" id="A0AAD3XRL6"/>
<feature type="region of interest" description="Disordered" evidence="1">
    <location>
        <begin position="1"/>
        <end position="39"/>
    </location>
</feature>